<dbReference type="SUPFAM" id="SSF52540">
    <property type="entry name" value="P-loop containing nucleoside triphosphate hydrolases"/>
    <property type="match status" value="1"/>
</dbReference>
<dbReference type="CDD" id="cd03255">
    <property type="entry name" value="ABC_MJ0796_LolCDE_FtsE"/>
    <property type="match status" value="1"/>
</dbReference>
<keyword evidence="3 5" id="KW-0067">ATP-binding</keyword>
<evidence type="ECO:0000313" key="5">
    <source>
        <dbReference type="EMBL" id="MBP0444855.1"/>
    </source>
</evidence>
<organism evidence="5 6">
    <name type="scientific">Pararoseomonas baculiformis</name>
    <dbReference type="NCBI Taxonomy" id="2820812"/>
    <lineage>
        <taxon>Bacteria</taxon>
        <taxon>Pseudomonadati</taxon>
        <taxon>Pseudomonadota</taxon>
        <taxon>Alphaproteobacteria</taxon>
        <taxon>Acetobacterales</taxon>
        <taxon>Acetobacteraceae</taxon>
        <taxon>Pararoseomonas</taxon>
    </lineage>
</organism>
<proteinExistence type="predicted"/>
<dbReference type="GO" id="GO:0005524">
    <property type="term" value="F:ATP binding"/>
    <property type="evidence" value="ECO:0007669"/>
    <property type="project" value="UniProtKB-KW"/>
</dbReference>
<evidence type="ECO:0000256" key="2">
    <source>
        <dbReference type="ARBA" id="ARBA00022741"/>
    </source>
</evidence>
<reference evidence="5 6" key="1">
    <citation type="submission" date="2021-03" db="EMBL/GenBank/DDBJ databases">
        <authorList>
            <person name="So Y."/>
        </authorList>
    </citation>
    <scope>NUCLEOTIDE SEQUENCE [LARGE SCALE GENOMIC DNA]</scope>
    <source>
        <strain evidence="5 6">SSH11</strain>
    </source>
</reference>
<dbReference type="InterPro" id="IPR027417">
    <property type="entry name" value="P-loop_NTPase"/>
</dbReference>
<sequence length="250" mass="26484">MPDSLTQSPAATDVTAHRDNSGTTLIDARALSFRVVGAGGEVNILRGVDLSVQPGEAVGIVGPSGSGKTSLLMLLAGLERPTGGTLHVAGEDMAVLDEDALARFRRDNLGIVFQAFHLVPTMTALENVAIPLEFAGRPDAFDRAAEALRSVGLGHRLSHYPGQLSGGEQQRVALARAFVAEPALLLADEPTGNLDRATGEMVMDLLFGLRERFSTTLVLITHDPSLAARCERQVRVEDGRIVSDSRAARA</sequence>
<dbReference type="EMBL" id="JAGIZB010000007">
    <property type="protein sequence ID" value="MBP0444855.1"/>
    <property type="molecule type" value="Genomic_DNA"/>
</dbReference>
<dbReference type="InterPro" id="IPR017911">
    <property type="entry name" value="MacB-like_ATP-bd"/>
</dbReference>
<dbReference type="InterPro" id="IPR003593">
    <property type="entry name" value="AAA+_ATPase"/>
</dbReference>
<protein>
    <submittedName>
        <fullName evidence="5">ABC transporter ATP-binding protein</fullName>
    </submittedName>
</protein>
<dbReference type="Gene3D" id="3.40.50.300">
    <property type="entry name" value="P-loop containing nucleotide triphosphate hydrolases"/>
    <property type="match status" value="1"/>
</dbReference>
<gene>
    <name evidence="5" type="ORF">J8J14_08665</name>
</gene>
<name>A0ABS4ACX4_9PROT</name>
<keyword evidence="6" id="KW-1185">Reference proteome</keyword>
<accession>A0ABS4ACX4</accession>
<evidence type="ECO:0000259" key="4">
    <source>
        <dbReference type="PROSITE" id="PS50893"/>
    </source>
</evidence>
<dbReference type="InterPro" id="IPR017871">
    <property type="entry name" value="ABC_transporter-like_CS"/>
</dbReference>
<feature type="domain" description="ABC transporter" evidence="4">
    <location>
        <begin position="26"/>
        <end position="250"/>
    </location>
</feature>
<evidence type="ECO:0000313" key="6">
    <source>
        <dbReference type="Proteomes" id="UP000681594"/>
    </source>
</evidence>
<keyword evidence="1" id="KW-0813">Transport</keyword>
<comment type="caution">
    <text evidence="5">The sequence shown here is derived from an EMBL/GenBank/DDBJ whole genome shotgun (WGS) entry which is preliminary data.</text>
</comment>
<dbReference type="PANTHER" id="PTHR24220">
    <property type="entry name" value="IMPORT ATP-BINDING PROTEIN"/>
    <property type="match status" value="1"/>
</dbReference>
<keyword evidence="2" id="KW-0547">Nucleotide-binding</keyword>
<dbReference type="PROSITE" id="PS50893">
    <property type="entry name" value="ABC_TRANSPORTER_2"/>
    <property type="match status" value="1"/>
</dbReference>
<dbReference type="PROSITE" id="PS00211">
    <property type="entry name" value="ABC_TRANSPORTER_1"/>
    <property type="match status" value="1"/>
</dbReference>
<evidence type="ECO:0000256" key="1">
    <source>
        <dbReference type="ARBA" id="ARBA00022448"/>
    </source>
</evidence>
<dbReference type="SMART" id="SM00382">
    <property type="entry name" value="AAA"/>
    <property type="match status" value="1"/>
</dbReference>
<dbReference type="Proteomes" id="UP000681594">
    <property type="component" value="Unassembled WGS sequence"/>
</dbReference>
<dbReference type="Pfam" id="PF00005">
    <property type="entry name" value="ABC_tran"/>
    <property type="match status" value="1"/>
</dbReference>
<dbReference type="InterPro" id="IPR015854">
    <property type="entry name" value="ABC_transpr_LolD-like"/>
</dbReference>
<evidence type="ECO:0000256" key="3">
    <source>
        <dbReference type="ARBA" id="ARBA00022840"/>
    </source>
</evidence>
<dbReference type="InterPro" id="IPR003439">
    <property type="entry name" value="ABC_transporter-like_ATP-bd"/>
</dbReference>